<evidence type="ECO:0000313" key="2">
    <source>
        <dbReference type="Proteomes" id="UP000324222"/>
    </source>
</evidence>
<dbReference type="AlphaFoldDB" id="A0A5B7HCZ8"/>
<sequence length="64" mass="7095">MEAQDGRGPQLQQAWAQCRPNSAQLQQATSGHGLPHIPFFSKHCLILNPADKFKSLLSPHMTKT</sequence>
<dbReference type="EMBL" id="VSRR010027111">
    <property type="protein sequence ID" value="MPC68013.1"/>
    <property type="molecule type" value="Genomic_DNA"/>
</dbReference>
<organism evidence="1 2">
    <name type="scientific">Portunus trituberculatus</name>
    <name type="common">Swimming crab</name>
    <name type="synonym">Neptunus trituberculatus</name>
    <dbReference type="NCBI Taxonomy" id="210409"/>
    <lineage>
        <taxon>Eukaryota</taxon>
        <taxon>Metazoa</taxon>
        <taxon>Ecdysozoa</taxon>
        <taxon>Arthropoda</taxon>
        <taxon>Crustacea</taxon>
        <taxon>Multicrustacea</taxon>
        <taxon>Malacostraca</taxon>
        <taxon>Eumalacostraca</taxon>
        <taxon>Eucarida</taxon>
        <taxon>Decapoda</taxon>
        <taxon>Pleocyemata</taxon>
        <taxon>Brachyura</taxon>
        <taxon>Eubrachyura</taxon>
        <taxon>Portunoidea</taxon>
        <taxon>Portunidae</taxon>
        <taxon>Portuninae</taxon>
        <taxon>Portunus</taxon>
    </lineage>
</organism>
<dbReference type="Proteomes" id="UP000324222">
    <property type="component" value="Unassembled WGS sequence"/>
</dbReference>
<protein>
    <submittedName>
        <fullName evidence="1">Uncharacterized protein</fullName>
    </submittedName>
</protein>
<keyword evidence="2" id="KW-1185">Reference proteome</keyword>
<reference evidence="1 2" key="1">
    <citation type="submission" date="2019-05" db="EMBL/GenBank/DDBJ databases">
        <title>Another draft genome of Portunus trituberculatus and its Hox gene families provides insights of decapod evolution.</title>
        <authorList>
            <person name="Jeong J.-H."/>
            <person name="Song I."/>
            <person name="Kim S."/>
            <person name="Choi T."/>
            <person name="Kim D."/>
            <person name="Ryu S."/>
            <person name="Kim W."/>
        </authorList>
    </citation>
    <scope>NUCLEOTIDE SEQUENCE [LARGE SCALE GENOMIC DNA]</scope>
    <source>
        <tissue evidence="1">Muscle</tissue>
    </source>
</reference>
<evidence type="ECO:0000313" key="1">
    <source>
        <dbReference type="EMBL" id="MPC68013.1"/>
    </source>
</evidence>
<comment type="caution">
    <text evidence="1">The sequence shown here is derived from an EMBL/GenBank/DDBJ whole genome shotgun (WGS) entry which is preliminary data.</text>
</comment>
<name>A0A5B7HCZ8_PORTR</name>
<proteinExistence type="predicted"/>
<gene>
    <name evidence="1" type="ORF">E2C01_062202</name>
</gene>
<accession>A0A5B7HCZ8</accession>